<reference evidence="1 2" key="1">
    <citation type="submission" date="2019-02" db="EMBL/GenBank/DDBJ databases">
        <title>Hansschlegelia quercus sp. nov., a novel methylotrophic bacterium from buds of oak (Quercus robur L.).</title>
        <authorList>
            <person name="Agafonova N.V."/>
            <person name="Kaparullina E.N."/>
            <person name="Grouzdev D.S."/>
            <person name="Doronina N.V."/>
        </authorList>
    </citation>
    <scope>NUCLEOTIDE SEQUENCE [LARGE SCALE GENOMIC DNA]</scope>
    <source>
        <strain evidence="1 2">Dub</strain>
    </source>
</reference>
<dbReference type="InterPro" id="IPR021232">
    <property type="entry name" value="DUF2735"/>
</dbReference>
<dbReference type="Proteomes" id="UP000291613">
    <property type="component" value="Unassembled WGS sequence"/>
</dbReference>
<gene>
    <name evidence="1" type="ORF">EYR15_13230</name>
</gene>
<protein>
    <submittedName>
        <fullName evidence="1">DUF2735 domain-containing protein</fullName>
    </submittedName>
</protein>
<proteinExistence type="predicted"/>
<name>A0A4V6MTJ4_9HYPH</name>
<keyword evidence="2" id="KW-1185">Reference proteome</keyword>
<evidence type="ECO:0000313" key="1">
    <source>
        <dbReference type="EMBL" id="TBN51854.1"/>
    </source>
</evidence>
<sequence length="65" mass="7291">MTMQMTQRTAKIYQFPVRGRTNSGNARSDVRVQANRTVADAPVIVYGGGWYHDAAIEDSRRPGKH</sequence>
<evidence type="ECO:0000313" key="2">
    <source>
        <dbReference type="Proteomes" id="UP000291613"/>
    </source>
</evidence>
<organism evidence="1 2">
    <name type="scientific">Hansschlegelia quercus</name>
    <dbReference type="NCBI Taxonomy" id="2528245"/>
    <lineage>
        <taxon>Bacteria</taxon>
        <taxon>Pseudomonadati</taxon>
        <taxon>Pseudomonadota</taxon>
        <taxon>Alphaproteobacteria</taxon>
        <taxon>Hyphomicrobiales</taxon>
        <taxon>Methylopilaceae</taxon>
        <taxon>Hansschlegelia</taxon>
    </lineage>
</organism>
<comment type="caution">
    <text evidence="1">The sequence shown here is derived from an EMBL/GenBank/DDBJ whole genome shotgun (WGS) entry which is preliminary data.</text>
</comment>
<dbReference type="Pfam" id="PF10931">
    <property type="entry name" value="DUF2735"/>
    <property type="match status" value="1"/>
</dbReference>
<accession>A0A4V6MTJ4</accession>
<dbReference type="EMBL" id="SIUB01000006">
    <property type="protein sequence ID" value="TBN51854.1"/>
    <property type="molecule type" value="Genomic_DNA"/>
</dbReference>
<dbReference type="RefSeq" id="WP_131004018.1">
    <property type="nucleotide sequence ID" value="NZ_JBHSZR010000001.1"/>
</dbReference>
<dbReference type="OrthoDB" id="8001436at2"/>
<dbReference type="AlphaFoldDB" id="A0A4V6MTJ4"/>